<name>A0A8X8GSU2_STAHO</name>
<sequence>MEKEINKNQTSIIILATFNLIFITLSYLVVLSLLHLNNSQLNSIVVVIIGFIFGSAYKELWKSAIGSKIQQLEKLYGSDEKLFIRIANMTKSLITSLINYFQVILLTYYVAVSLDKISDKIDSQIFWFIIITLVIFNIICLLNMLSGLEYKE</sequence>
<keyword evidence="1" id="KW-0812">Transmembrane</keyword>
<reference evidence="2 3" key="1">
    <citation type="submission" date="2022-06" db="EMBL/GenBank/DDBJ databases">
        <title>Staphylococcus hominis ShoR14 genome sequence.</title>
        <authorList>
            <person name="Yeo C.C."/>
            <person name="Chew C.H."/>
            <person name="Che Hamzah A.M."/>
            <person name="Al-Trad E.I."/>
        </authorList>
    </citation>
    <scope>NUCLEOTIDE SEQUENCE [LARGE SCALE GENOMIC DNA]</scope>
    <source>
        <strain evidence="2 3">ShoR14</strain>
    </source>
</reference>
<evidence type="ECO:0000256" key="1">
    <source>
        <dbReference type="SAM" id="Phobius"/>
    </source>
</evidence>
<dbReference type="RefSeq" id="WP_209244536.1">
    <property type="nucleotide sequence ID" value="NZ_JAGHKT020000031.1"/>
</dbReference>
<proteinExistence type="predicted"/>
<protein>
    <submittedName>
        <fullName evidence="2">Uncharacterized protein</fullName>
    </submittedName>
</protein>
<accession>A0A8X8GSU2</accession>
<feature type="transmembrane region" description="Helical" evidence="1">
    <location>
        <begin position="124"/>
        <end position="145"/>
    </location>
</feature>
<evidence type="ECO:0000313" key="2">
    <source>
        <dbReference type="EMBL" id="MCM5673362.1"/>
    </source>
</evidence>
<feature type="transmembrane region" description="Helical" evidence="1">
    <location>
        <begin position="40"/>
        <end position="57"/>
    </location>
</feature>
<dbReference type="AlphaFoldDB" id="A0A8X8GSU2"/>
<feature type="transmembrane region" description="Helical" evidence="1">
    <location>
        <begin position="12"/>
        <end position="34"/>
    </location>
</feature>
<evidence type="ECO:0000313" key="3">
    <source>
        <dbReference type="Proteomes" id="UP000665944"/>
    </source>
</evidence>
<keyword evidence="1" id="KW-0472">Membrane</keyword>
<keyword evidence="1" id="KW-1133">Transmembrane helix</keyword>
<gene>
    <name evidence="2" type="ORF">J7T32_011565</name>
</gene>
<keyword evidence="3" id="KW-1185">Reference proteome</keyword>
<dbReference type="Proteomes" id="UP000665944">
    <property type="component" value="Unassembled WGS sequence"/>
</dbReference>
<organism evidence="2 3">
    <name type="scientific">Staphylococcus hominis</name>
    <dbReference type="NCBI Taxonomy" id="1290"/>
    <lineage>
        <taxon>Bacteria</taxon>
        <taxon>Bacillati</taxon>
        <taxon>Bacillota</taxon>
        <taxon>Bacilli</taxon>
        <taxon>Bacillales</taxon>
        <taxon>Staphylococcaceae</taxon>
        <taxon>Staphylococcus</taxon>
    </lineage>
</organism>
<dbReference type="EMBL" id="JAGHKT020000031">
    <property type="protein sequence ID" value="MCM5673362.1"/>
    <property type="molecule type" value="Genomic_DNA"/>
</dbReference>
<feature type="transmembrane region" description="Helical" evidence="1">
    <location>
        <begin position="93"/>
        <end position="112"/>
    </location>
</feature>
<comment type="caution">
    <text evidence="2">The sequence shown here is derived from an EMBL/GenBank/DDBJ whole genome shotgun (WGS) entry which is preliminary data.</text>
</comment>